<dbReference type="InterPro" id="IPR003646">
    <property type="entry name" value="SH3-like_bac-type"/>
</dbReference>
<feature type="transmembrane region" description="Helical" evidence="1">
    <location>
        <begin position="20"/>
        <end position="41"/>
    </location>
</feature>
<gene>
    <name evidence="3" type="ORF">A9Q75_14470</name>
</gene>
<keyword evidence="1" id="KW-0472">Membrane</keyword>
<sequence>MLFGDADVSLLSDKATKALYWIVTAVLVPMFVAYMSTIITTNREQLKDDLKDVIEKAEINAIVKQANTSYLFGYRITTGHNLYVRADSTRRSDVLATLKLGTVIEVIEDTIKDAKSARKSWIKISLIQEDAAGDTQEIVGWVYRRYTIPVR</sequence>
<keyword evidence="1" id="KW-0812">Transmembrane</keyword>
<dbReference type="Proteomes" id="UP000243053">
    <property type="component" value="Unassembled WGS sequence"/>
</dbReference>
<evidence type="ECO:0000313" key="3">
    <source>
        <dbReference type="EMBL" id="OUR77921.1"/>
    </source>
</evidence>
<protein>
    <recommendedName>
        <fullName evidence="2">SH3b domain-containing protein</fullName>
    </recommendedName>
</protein>
<evidence type="ECO:0000256" key="1">
    <source>
        <dbReference type="SAM" id="Phobius"/>
    </source>
</evidence>
<name>A0A1Y5E579_COLPS</name>
<proteinExistence type="predicted"/>
<dbReference type="AlphaFoldDB" id="A0A1Y5E579"/>
<comment type="caution">
    <text evidence="3">The sequence shown here is derived from an EMBL/GenBank/DDBJ whole genome shotgun (WGS) entry which is preliminary data.</text>
</comment>
<organism evidence="3 4">
    <name type="scientific">Colwellia psychrerythraea</name>
    <name type="common">Vibrio psychroerythus</name>
    <dbReference type="NCBI Taxonomy" id="28229"/>
    <lineage>
        <taxon>Bacteria</taxon>
        <taxon>Pseudomonadati</taxon>
        <taxon>Pseudomonadota</taxon>
        <taxon>Gammaproteobacteria</taxon>
        <taxon>Alteromonadales</taxon>
        <taxon>Colwelliaceae</taxon>
        <taxon>Colwellia</taxon>
    </lineage>
</organism>
<feature type="domain" description="SH3b" evidence="2">
    <location>
        <begin position="81"/>
        <end position="146"/>
    </location>
</feature>
<dbReference type="Gene3D" id="2.30.30.40">
    <property type="entry name" value="SH3 Domains"/>
    <property type="match status" value="1"/>
</dbReference>
<reference evidence="4" key="1">
    <citation type="journal article" date="2017" name="Proc. Natl. Acad. Sci. U.S.A.">
        <title>Simulation of Deepwater Horizon oil plume reveals substrate specialization within a complex community of hydrocarbon degraders.</title>
        <authorList>
            <person name="Hu P."/>
            <person name="Dubinsky E.A."/>
            <person name="Probst A.J."/>
            <person name="Wang J."/>
            <person name="Sieber C.M.K."/>
            <person name="Tom L.M."/>
            <person name="Gardinali P."/>
            <person name="Banfield J.F."/>
            <person name="Atlas R.M."/>
            <person name="Andersen G.L."/>
        </authorList>
    </citation>
    <scope>NUCLEOTIDE SEQUENCE [LARGE SCALE GENOMIC DNA]</scope>
</reference>
<dbReference type="Pfam" id="PF08239">
    <property type="entry name" value="SH3_3"/>
    <property type="match status" value="1"/>
</dbReference>
<dbReference type="EMBL" id="MAAF01000084">
    <property type="protein sequence ID" value="OUR77921.1"/>
    <property type="molecule type" value="Genomic_DNA"/>
</dbReference>
<evidence type="ECO:0000259" key="2">
    <source>
        <dbReference type="Pfam" id="PF08239"/>
    </source>
</evidence>
<accession>A0A1Y5E579</accession>
<keyword evidence="1" id="KW-1133">Transmembrane helix</keyword>
<evidence type="ECO:0000313" key="4">
    <source>
        <dbReference type="Proteomes" id="UP000243053"/>
    </source>
</evidence>